<reference evidence="3 4" key="1">
    <citation type="submission" date="2019-04" db="EMBL/GenBank/DDBJ databases">
        <title>Friends and foes A comparative genomics study of 23 Aspergillus species from section Flavi.</title>
        <authorList>
            <consortium name="DOE Joint Genome Institute"/>
            <person name="Kjaerbolling I."/>
            <person name="Vesth T."/>
            <person name="Frisvad J.C."/>
            <person name="Nybo J.L."/>
            <person name="Theobald S."/>
            <person name="Kildgaard S."/>
            <person name="Isbrandt T."/>
            <person name="Kuo A."/>
            <person name="Sato A."/>
            <person name="Lyhne E.K."/>
            <person name="Kogle M.E."/>
            <person name="Wiebenga A."/>
            <person name="Kun R.S."/>
            <person name="Lubbers R.J."/>
            <person name="Makela M.R."/>
            <person name="Barry K."/>
            <person name="Chovatia M."/>
            <person name="Clum A."/>
            <person name="Daum C."/>
            <person name="Haridas S."/>
            <person name="He G."/>
            <person name="LaButti K."/>
            <person name="Lipzen A."/>
            <person name="Mondo S."/>
            <person name="Riley R."/>
            <person name="Salamov A."/>
            <person name="Simmons B.A."/>
            <person name="Magnuson J.K."/>
            <person name="Henrissat B."/>
            <person name="Mortensen U.H."/>
            <person name="Larsen T.O."/>
            <person name="Devries R.P."/>
            <person name="Grigoriev I.V."/>
            <person name="Machida M."/>
            <person name="Baker S.E."/>
            <person name="Andersen M.R."/>
        </authorList>
    </citation>
    <scope>NUCLEOTIDE SEQUENCE [LARGE SCALE GENOMIC DNA]</scope>
    <source>
        <strain evidence="3 4">CBS 117626</strain>
    </source>
</reference>
<dbReference type="Proteomes" id="UP000326950">
    <property type="component" value="Unassembled WGS sequence"/>
</dbReference>
<dbReference type="InterPro" id="IPR036291">
    <property type="entry name" value="NAD(P)-bd_dom_sf"/>
</dbReference>
<evidence type="ECO:0000256" key="1">
    <source>
        <dbReference type="ARBA" id="ARBA00006484"/>
    </source>
</evidence>
<dbReference type="PANTHER" id="PTHR24321:SF8">
    <property type="entry name" value="ESTRADIOL 17-BETA-DEHYDROGENASE 8-RELATED"/>
    <property type="match status" value="1"/>
</dbReference>
<dbReference type="PRINTS" id="PR00081">
    <property type="entry name" value="GDHRDH"/>
</dbReference>
<accession>A0A5N6UJQ4</accession>
<dbReference type="Gene3D" id="3.40.50.720">
    <property type="entry name" value="NAD(P)-binding Rossmann-like Domain"/>
    <property type="match status" value="1"/>
</dbReference>
<evidence type="ECO:0000256" key="2">
    <source>
        <dbReference type="ARBA" id="ARBA00023002"/>
    </source>
</evidence>
<dbReference type="Pfam" id="PF00106">
    <property type="entry name" value="adh_short"/>
    <property type="match status" value="1"/>
</dbReference>
<evidence type="ECO:0000313" key="4">
    <source>
        <dbReference type="Proteomes" id="UP000326950"/>
    </source>
</evidence>
<dbReference type="Pfam" id="PF13561">
    <property type="entry name" value="adh_short_C2"/>
    <property type="match status" value="1"/>
</dbReference>
<keyword evidence="4" id="KW-1185">Reference proteome</keyword>
<dbReference type="SUPFAM" id="SSF51735">
    <property type="entry name" value="NAD(P)-binding Rossmann-fold domains"/>
    <property type="match status" value="1"/>
</dbReference>
<comment type="similarity">
    <text evidence="1">Belongs to the short-chain dehydrogenases/reductases (SDR) family.</text>
</comment>
<sequence length="295" mass="31118">MAPEKDVAVVTGCGGMGIAIARRLGSGCHIVLADYSQNALNRAVQALCDEGHRVEGVQTDVADLSAVQRLALHAARLGAIRVVAHTAGVAMNQALPSRIYHVNLLGTANVIEAFYHFATVGTSLVAIASAAGHRVRGSLSPDFERHLATAPLQTLLQHPDFPPDVFDSEPQRTDQHSRTSAYAISKRGNILRVQASAPLWARKGARINSVSPGVVQSFMMKEELEGPAASMLRSSIDRTPAGRMGTTTDIANAVAFLCSKDAVFATGGDLLVDGGLTALNIWGNGGLESSYRSNI</sequence>
<dbReference type="InterPro" id="IPR002347">
    <property type="entry name" value="SDR_fam"/>
</dbReference>
<evidence type="ECO:0008006" key="5">
    <source>
        <dbReference type="Google" id="ProtNLM"/>
    </source>
</evidence>
<keyword evidence="2" id="KW-0560">Oxidoreductase</keyword>
<evidence type="ECO:0000313" key="3">
    <source>
        <dbReference type="EMBL" id="KAE8158887.1"/>
    </source>
</evidence>
<proteinExistence type="inferred from homology"/>
<dbReference type="OrthoDB" id="5840532at2759"/>
<organism evidence="3 4">
    <name type="scientific">Aspergillus tamarii</name>
    <dbReference type="NCBI Taxonomy" id="41984"/>
    <lineage>
        <taxon>Eukaryota</taxon>
        <taxon>Fungi</taxon>
        <taxon>Dikarya</taxon>
        <taxon>Ascomycota</taxon>
        <taxon>Pezizomycotina</taxon>
        <taxon>Eurotiomycetes</taxon>
        <taxon>Eurotiomycetidae</taxon>
        <taxon>Eurotiales</taxon>
        <taxon>Aspergillaceae</taxon>
        <taxon>Aspergillus</taxon>
        <taxon>Aspergillus subgen. Circumdati</taxon>
    </lineage>
</organism>
<protein>
    <recommendedName>
        <fullName evidence="5">NAD(P)-binding protein</fullName>
    </recommendedName>
</protein>
<dbReference type="EMBL" id="ML738685">
    <property type="protein sequence ID" value="KAE8158887.1"/>
    <property type="molecule type" value="Genomic_DNA"/>
</dbReference>
<dbReference type="PANTHER" id="PTHR24321">
    <property type="entry name" value="DEHYDROGENASES, SHORT CHAIN"/>
    <property type="match status" value="1"/>
</dbReference>
<dbReference type="CDD" id="cd05233">
    <property type="entry name" value="SDR_c"/>
    <property type="match status" value="1"/>
</dbReference>
<dbReference type="AlphaFoldDB" id="A0A5N6UJQ4"/>
<gene>
    <name evidence="3" type="ORF">BDV40DRAFT_7028</name>
</gene>
<name>A0A5N6UJQ4_ASPTM</name>
<dbReference type="GO" id="GO:0016491">
    <property type="term" value="F:oxidoreductase activity"/>
    <property type="evidence" value="ECO:0007669"/>
    <property type="project" value="UniProtKB-KW"/>
</dbReference>